<sequence length="763" mass="83068">MSATPILTTFDAGELSPMMGGRVDFEKYPNGCSLLENFITTVQGPAVRRGGTTFVSEVADSGQRTWLKEFVVSDGTKYMLEFGNGIIRFYTDRGRLVSGGTQVAIASPYTAAYLTDSDGVFALRFAQSADTMYIFHPYYPPTKLLRTSATTFVLQQTNLSAGPLQDQNIDRSKIIQASDRSGAITLTANFDAFTAADVGTIVYLEVEDFSDIRPWAVHQYVSVGDYRRVDKRVYRCNAVGSQPTHAVTGDQTPTHTEGYAWDGDGVDADNDDYGSIGVEWQYINSGYSYAKITAITDARTASAYVTTGDSQDDTIIMPQQIVDQGTWKWRKALFNGIDGWPTNGAFWRNRLVLARGRWIAMSVSADYENFATQEADESTADSAIVQQLNSRRLNEVVWLSPSDNLLVGMNGDEWVIGPIQQSEAVSASNIQAVRRTSYGSRGIVPIEVGGALLFVQASGKKLRDYKYSYSSDNYVSTDTTKLADHITTGASGNGSGILSLAFQQEPFSIVWAARGDGTLLGMTYDQEEGRSDVIGWQRHPMTNGAVECVAVMPSPDGTYDDLWMIVRRVIGGATRRFVEYMRLPLQTGDAQANAFYVDCGLSYSGTAAATISGLSHLEGQEVAVLANGAATPNQTVSGGAITLDAAATVVHVGLPSTCRLRTMQLNVNTPTGTGQGKTKRLTKVTTRLLSSLGGRVGPNFTQMEDLNFRRPADQMDQAPPLFTGDKQSLWLVGYQDEAFICYENSQPLPVTLLAFMPELTVAT</sequence>
<evidence type="ECO:0000313" key="2">
    <source>
        <dbReference type="Proteomes" id="UP000243719"/>
    </source>
</evidence>
<dbReference type="Proteomes" id="UP000243719">
    <property type="component" value="Unassembled WGS sequence"/>
</dbReference>
<protein>
    <recommendedName>
        <fullName evidence="3">Phage protein</fullName>
    </recommendedName>
</protein>
<organism evidence="1 2">
    <name type="scientific">Chitinasiproducens palmae</name>
    <dbReference type="NCBI Taxonomy" id="1770053"/>
    <lineage>
        <taxon>Bacteria</taxon>
        <taxon>Pseudomonadati</taxon>
        <taxon>Pseudomonadota</taxon>
        <taxon>Betaproteobacteria</taxon>
        <taxon>Burkholderiales</taxon>
        <taxon>Burkholderiaceae</taxon>
        <taxon>Chitinasiproducens</taxon>
    </lineage>
</organism>
<keyword evidence="2" id="KW-1185">Reference proteome</keyword>
<dbReference type="AlphaFoldDB" id="A0A1H2PQS9"/>
<evidence type="ECO:0000313" key="1">
    <source>
        <dbReference type="EMBL" id="SDV49190.1"/>
    </source>
</evidence>
<dbReference type="STRING" id="1770053.SAMN05216551_107140"/>
<name>A0A1H2PQS9_9BURK</name>
<accession>A0A1H2PQS9</accession>
<dbReference type="RefSeq" id="WP_091908942.1">
    <property type="nucleotide sequence ID" value="NZ_FNLO01000007.1"/>
</dbReference>
<evidence type="ECO:0008006" key="3">
    <source>
        <dbReference type="Google" id="ProtNLM"/>
    </source>
</evidence>
<proteinExistence type="predicted"/>
<gene>
    <name evidence="1" type="ORF">SAMN05216551_107140</name>
</gene>
<dbReference type="OrthoDB" id="5438497at2"/>
<reference evidence="2" key="1">
    <citation type="submission" date="2016-09" db="EMBL/GenBank/DDBJ databases">
        <authorList>
            <person name="Varghese N."/>
            <person name="Submissions S."/>
        </authorList>
    </citation>
    <scope>NUCLEOTIDE SEQUENCE [LARGE SCALE GENOMIC DNA]</scope>
    <source>
        <strain evidence="2">JS23</strain>
    </source>
</reference>
<dbReference type="EMBL" id="FNLO01000007">
    <property type="protein sequence ID" value="SDV49190.1"/>
    <property type="molecule type" value="Genomic_DNA"/>
</dbReference>